<dbReference type="AlphaFoldDB" id="Q0UAY1"/>
<evidence type="ECO:0000313" key="2">
    <source>
        <dbReference type="Proteomes" id="UP000001055"/>
    </source>
</evidence>
<dbReference type="GeneID" id="5978241"/>
<sequence length="61" mass="6974">MAYRRPGRTDAQGREVQYDICKFRHLLCEVKGMTVELGSSVVFGQDEGVEKTRFCMAFVRA</sequence>
<proteinExistence type="predicted"/>
<dbReference type="InParanoid" id="Q0UAY1"/>
<name>Q0UAY1_PHANO</name>
<dbReference type="EMBL" id="CH445342">
    <property type="protein sequence ID" value="EAT81582.1"/>
    <property type="molecule type" value="Genomic_DNA"/>
</dbReference>
<dbReference type="Proteomes" id="UP000001055">
    <property type="component" value="Unassembled WGS sequence"/>
</dbReference>
<accession>Q0UAY1</accession>
<dbReference type="KEGG" id="pno:SNOG_11083"/>
<protein>
    <submittedName>
        <fullName evidence="1">Uncharacterized protein</fullName>
    </submittedName>
</protein>
<dbReference type="RefSeq" id="XP_001801333.1">
    <property type="nucleotide sequence ID" value="XM_001801281.1"/>
</dbReference>
<organism evidence="1 2">
    <name type="scientific">Phaeosphaeria nodorum (strain SN15 / ATCC MYA-4574 / FGSC 10173)</name>
    <name type="common">Glume blotch fungus</name>
    <name type="synonym">Parastagonospora nodorum</name>
    <dbReference type="NCBI Taxonomy" id="321614"/>
    <lineage>
        <taxon>Eukaryota</taxon>
        <taxon>Fungi</taxon>
        <taxon>Dikarya</taxon>
        <taxon>Ascomycota</taxon>
        <taxon>Pezizomycotina</taxon>
        <taxon>Dothideomycetes</taxon>
        <taxon>Pleosporomycetidae</taxon>
        <taxon>Pleosporales</taxon>
        <taxon>Pleosporineae</taxon>
        <taxon>Phaeosphaeriaceae</taxon>
        <taxon>Parastagonospora</taxon>
    </lineage>
</organism>
<reference evidence="2" key="1">
    <citation type="journal article" date="2007" name="Plant Cell">
        <title>Dothideomycete-plant interactions illuminated by genome sequencing and EST analysis of the wheat pathogen Stagonospora nodorum.</title>
        <authorList>
            <person name="Hane J.K."/>
            <person name="Lowe R.G."/>
            <person name="Solomon P.S."/>
            <person name="Tan K.C."/>
            <person name="Schoch C.L."/>
            <person name="Spatafora J.W."/>
            <person name="Crous P.W."/>
            <person name="Kodira C."/>
            <person name="Birren B.W."/>
            <person name="Galagan J.E."/>
            <person name="Torriani S.F."/>
            <person name="McDonald B.A."/>
            <person name="Oliver R.P."/>
        </authorList>
    </citation>
    <scope>NUCLEOTIDE SEQUENCE [LARGE SCALE GENOMIC DNA]</scope>
    <source>
        <strain evidence="2">SN15 / ATCC MYA-4574 / FGSC 10173</strain>
    </source>
</reference>
<dbReference type="HOGENOM" id="CLU_2923407_0_0_1"/>
<gene>
    <name evidence="1" type="ORF">SNOG_11083</name>
</gene>
<evidence type="ECO:0000313" key="1">
    <source>
        <dbReference type="EMBL" id="EAT81582.1"/>
    </source>
</evidence>